<dbReference type="SUPFAM" id="SSF48452">
    <property type="entry name" value="TPR-like"/>
    <property type="match status" value="1"/>
</dbReference>
<protein>
    <recommendedName>
        <fullName evidence="4">Tetratricopeptide repeat protein</fullName>
    </recommendedName>
</protein>
<gene>
    <name evidence="2" type="ORF">B0I28_10362</name>
</gene>
<dbReference type="InterPro" id="IPR011990">
    <property type="entry name" value="TPR-like_helical_dom_sf"/>
</dbReference>
<evidence type="ECO:0000256" key="1">
    <source>
        <dbReference type="SAM" id="MobiDB-lite"/>
    </source>
</evidence>
<reference evidence="2 3" key="1">
    <citation type="submission" date="2018-03" db="EMBL/GenBank/DDBJ databases">
        <title>Genomic Encyclopedia of Type Strains, Phase III (KMG-III): the genomes of soil and plant-associated and newly described type strains.</title>
        <authorList>
            <person name="Whitman W."/>
        </authorList>
    </citation>
    <scope>NUCLEOTIDE SEQUENCE [LARGE SCALE GENOMIC DNA]</scope>
    <source>
        <strain evidence="2 3">CGMCC 4.7067</strain>
    </source>
</reference>
<proteinExistence type="predicted"/>
<comment type="caution">
    <text evidence="2">The sequence shown here is derived from an EMBL/GenBank/DDBJ whole genome shotgun (WGS) entry which is preliminary data.</text>
</comment>
<feature type="region of interest" description="Disordered" evidence="1">
    <location>
        <begin position="22"/>
        <end position="44"/>
    </location>
</feature>
<dbReference type="Proteomes" id="UP000238176">
    <property type="component" value="Unassembled WGS sequence"/>
</dbReference>
<keyword evidence="3" id="KW-1185">Reference proteome</keyword>
<accession>A0A2T0UNY7</accession>
<name>A0A2T0UNY7_9ACTN</name>
<dbReference type="Gene3D" id="1.25.40.10">
    <property type="entry name" value="Tetratricopeptide repeat domain"/>
    <property type="match status" value="1"/>
</dbReference>
<organism evidence="2 3">
    <name type="scientific">Glycomyces artemisiae</name>
    <dbReference type="NCBI Taxonomy" id="1076443"/>
    <lineage>
        <taxon>Bacteria</taxon>
        <taxon>Bacillati</taxon>
        <taxon>Actinomycetota</taxon>
        <taxon>Actinomycetes</taxon>
        <taxon>Glycomycetales</taxon>
        <taxon>Glycomycetaceae</taxon>
        <taxon>Glycomyces</taxon>
    </lineage>
</organism>
<dbReference type="AlphaFoldDB" id="A0A2T0UNY7"/>
<evidence type="ECO:0000313" key="2">
    <source>
        <dbReference type="EMBL" id="PRY59588.1"/>
    </source>
</evidence>
<evidence type="ECO:0000313" key="3">
    <source>
        <dbReference type="Proteomes" id="UP000238176"/>
    </source>
</evidence>
<dbReference type="EMBL" id="PVTJ01000003">
    <property type="protein sequence ID" value="PRY59588.1"/>
    <property type="molecule type" value="Genomic_DNA"/>
</dbReference>
<sequence>MVYGKTDQERYEQKTAQLKAFASDDDEHGHTVSPRTRARAAGRALNAAESHLSRLDPLLTDIRSRYAEALFRAGTGARRLRDHLGYVIREASVVHGPDSPEVRRLKTIQAEERPIGGARALRKIERIRAQTDELRETGGLPYAFAMQDLAERQRAAGRHADFQETVGSLVRDRNALGLTDDEQLLFAQLAGAALMEAGEVELALPLLEEAQRQPGRPAEVIPGTGDWETLFLAVTTAACQLANGKAKAAEDVLRGALTSFTDDADDPDKHLVKLRHRTVFELGTAAFLQGRTGEAVERFQEACDLIARTASPQEATFTAYRNTRVYAEIRARGE</sequence>
<evidence type="ECO:0008006" key="4">
    <source>
        <dbReference type="Google" id="ProtNLM"/>
    </source>
</evidence>